<evidence type="ECO:0000313" key="2">
    <source>
        <dbReference type="EMBL" id="KAH9297202.1"/>
    </source>
</evidence>
<reference evidence="2 3" key="1">
    <citation type="journal article" date="2021" name="Nat. Plants">
        <title>The Taxus genome provides insights into paclitaxel biosynthesis.</title>
        <authorList>
            <person name="Xiong X."/>
            <person name="Gou J."/>
            <person name="Liao Q."/>
            <person name="Li Y."/>
            <person name="Zhou Q."/>
            <person name="Bi G."/>
            <person name="Li C."/>
            <person name="Du R."/>
            <person name="Wang X."/>
            <person name="Sun T."/>
            <person name="Guo L."/>
            <person name="Liang H."/>
            <person name="Lu P."/>
            <person name="Wu Y."/>
            <person name="Zhang Z."/>
            <person name="Ro D.K."/>
            <person name="Shang Y."/>
            <person name="Huang S."/>
            <person name="Yan J."/>
        </authorList>
    </citation>
    <scope>NUCLEOTIDE SEQUENCE [LARGE SCALE GENOMIC DNA]</scope>
    <source>
        <strain evidence="2">Ta-2019</strain>
    </source>
</reference>
<evidence type="ECO:0000313" key="3">
    <source>
        <dbReference type="Proteomes" id="UP000824469"/>
    </source>
</evidence>
<dbReference type="OMA" id="VLMAEIP"/>
<feature type="region of interest" description="Disordered" evidence="1">
    <location>
        <begin position="505"/>
        <end position="553"/>
    </location>
</feature>
<evidence type="ECO:0000256" key="1">
    <source>
        <dbReference type="SAM" id="MobiDB-lite"/>
    </source>
</evidence>
<organism evidence="2 3">
    <name type="scientific">Taxus chinensis</name>
    <name type="common">Chinese yew</name>
    <name type="synonym">Taxus wallichiana var. chinensis</name>
    <dbReference type="NCBI Taxonomy" id="29808"/>
    <lineage>
        <taxon>Eukaryota</taxon>
        <taxon>Viridiplantae</taxon>
        <taxon>Streptophyta</taxon>
        <taxon>Embryophyta</taxon>
        <taxon>Tracheophyta</taxon>
        <taxon>Spermatophyta</taxon>
        <taxon>Pinopsida</taxon>
        <taxon>Pinidae</taxon>
        <taxon>Conifers II</taxon>
        <taxon>Cupressales</taxon>
        <taxon>Taxaceae</taxon>
        <taxon>Taxus</taxon>
    </lineage>
</organism>
<dbReference type="AlphaFoldDB" id="A0AA38CHA1"/>
<feature type="region of interest" description="Disordered" evidence="1">
    <location>
        <begin position="171"/>
        <end position="191"/>
    </location>
</feature>
<proteinExistence type="predicted"/>
<dbReference type="Proteomes" id="UP000824469">
    <property type="component" value="Unassembled WGS sequence"/>
</dbReference>
<dbReference type="PANTHER" id="PTHR37392:SF1">
    <property type="entry name" value="OS09G0556800 PROTEIN"/>
    <property type="match status" value="1"/>
</dbReference>
<feature type="region of interest" description="Disordered" evidence="1">
    <location>
        <begin position="321"/>
        <end position="343"/>
    </location>
</feature>
<feature type="compositionally biased region" description="Basic and acidic residues" evidence="1">
    <location>
        <begin position="518"/>
        <end position="534"/>
    </location>
</feature>
<keyword evidence="3" id="KW-1185">Reference proteome</keyword>
<sequence>MYKNMQAFSFGKIEELSPEQRRARQQSENLIWQQDMFHRILNMVGLHNEEIVSEEELNATRYELLYSLIACPAEGEWPAITRDKLLFLQELLYANCISEEDYHLSKKPLFLRMAVQGTELDSRDVLLRGNPVPCTLNTVRNEPDTPQAFPESLNKQKTEWSVVEFKEDQNMSRSFPARSAGDNSKEKSPMKQMINATSLSLSPYKGGESNDKHPSIIVPHSLDLRSAKDCCAARNTPNLQMQEGYKGMAIYINRTGSFKENPFWQVAGLIDAPEGPVKKRSAKSSLLENTLASWTGHKRGATRAKVKKAFNQLLLKVNKDHSNESETEASYSSHISDSDSDSVIDEQQRKLAKRSWGLDFFKTSKKNKSEEEMDYLPRPAENSEEALSPSKLVLKPIGQGPNTKKIKRKIHSDGAATDFFIDKVLSENIKIELSRILAEMGTTNPSPNFTNEQIESIATRLPVDKNELKKFFPGSWCERYGDVVLDVVRKEFKQHVGEMENLRRTAHERRSNAAKRWGLKDHNVNCSPKTERKQSKPPPQSHQEMRLEPAASNLYMEMDLEKQLNEKLEEEIQSMLPRGISDSGTTPV</sequence>
<comment type="caution">
    <text evidence="2">The sequence shown here is derived from an EMBL/GenBank/DDBJ whole genome shotgun (WGS) entry which is preliminary data.</text>
</comment>
<gene>
    <name evidence="2" type="ORF">KI387_028884</name>
</gene>
<dbReference type="EMBL" id="JAHRHJ020000010">
    <property type="protein sequence ID" value="KAH9297202.1"/>
    <property type="molecule type" value="Genomic_DNA"/>
</dbReference>
<dbReference type="PANTHER" id="PTHR37392">
    <property type="entry name" value="OS09G0556800 PROTEIN"/>
    <property type="match status" value="1"/>
</dbReference>
<accession>A0AA38CHA1</accession>
<protein>
    <submittedName>
        <fullName evidence="2">Uncharacterized protein</fullName>
    </submittedName>
</protein>
<name>A0AA38CHA1_TAXCH</name>
<feature type="region of interest" description="Disordered" evidence="1">
    <location>
        <begin position="569"/>
        <end position="588"/>
    </location>
</feature>